<proteinExistence type="predicted"/>
<dbReference type="PANTHER" id="PTHR15910">
    <property type="entry name" value="ARCHAEMETZINCIN"/>
    <property type="match status" value="1"/>
</dbReference>
<gene>
    <name evidence="7" type="ORF">AMJ44_08145</name>
</gene>
<dbReference type="Proteomes" id="UP000051861">
    <property type="component" value="Unassembled WGS sequence"/>
</dbReference>
<evidence type="ECO:0000256" key="2">
    <source>
        <dbReference type="ARBA" id="ARBA00022670"/>
    </source>
</evidence>
<reference evidence="7 8" key="1">
    <citation type="journal article" date="2015" name="Microbiome">
        <title>Genomic resolution of linkages in carbon, nitrogen, and sulfur cycling among widespread estuary sediment bacteria.</title>
        <authorList>
            <person name="Baker B.J."/>
            <person name="Lazar C.S."/>
            <person name="Teske A.P."/>
            <person name="Dick G.J."/>
        </authorList>
    </citation>
    <scope>NUCLEOTIDE SEQUENCE [LARGE SCALE GENOMIC DNA]</scope>
    <source>
        <strain evidence="7">DG_54_3</strain>
    </source>
</reference>
<comment type="caution">
    <text evidence="7">The sequence shown here is derived from an EMBL/GenBank/DDBJ whole genome shotgun (WGS) entry which is preliminary data.</text>
</comment>
<accession>A0A0S7XXK8</accession>
<dbReference type="GO" id="GO:0008270">
    <property type="term" value="F:zinc ion binding"/>
    <property type="evidence" value="ECO:0007669"/>
    <property type="project" value="InterPro"/>
</dbReference>
<keyword evidence="6" id="KW-0482">Metalloprotease</keyword>
<protein>
    <recommendedName>
        <fullName evidence="9">Peptidase zinc-dependent</fullName>
    </recommendedName>
</protein>
<dbReference type="GO" id="GO:0008237">
    <property type="term" value="F:metallopeptidase activity"/>
    <property type="evidence" value="ECO:0007669"/>
    <property type="project" value="UniProtKB-KW"/>
</dbReference>
<dbReference type="InterPro" id="IPR012962">
    <property type="entry name" value="Pept_M54_archaemetzincn"/>
</dbReference>
<comment type="cofactor">
    <cofactor evidence="1">
        <name>Zn(2+)</name>
        <dbReference type="ChEBI" id="CHEBI:29105"/>
    </cofactor>
</comment>
<organism evidence="7 8">
    <name type="scientific">candidate division WOR-1 bacterium DG_54_3</name>
    <dbReference type="NCBI Taxonomy" id="1703775"/>
    <lineage>
        <taxon>Bacteria</taxon>
        <taxon>Bacillati</taxon>
        <taxon>Saganbacteria</taxon>
    </lineage>
</organism>
<evidence type="ECO:0008006" key="9">
    <source>
        <dbReference type="Google" id="ProtNLM"/>
    </source>
</evidence>
<dbReference type="GO" id="GO:0006508">
    <property type="term" value="P:proteolysis"/>
    <property type="evidence" value="ECO:0007669"/>
    <property type="project" value="UniProtKB-KW"/>
</dbReference>
<dbReference type="PIRSF" id="PIRSF005785">
    <property type="entry name" value="Zn-prot_arch"/>
    <property type="match status" value="1"/>
</dbReference>
<dbReference type="AlphaFoldDB" id="A0A0S7XXK8"/>
<dbReference type="NCBIfam" id="NF033823">
    <property type="entry name" value="archmetzin"/>
    <property type="match status" value="1"/>
</dbReference>
<evidence type="ECO:0000256" key="5">
    <source>
        <dbReference type="ARBA" id="ARBA00022833"/>
    </source>
</evidence>
<evidence type="ECO:0000256" key="1">
    <source>
        <dbReference type="ARBA" id="ARBA00001947"/>
    </source>
</evidence>
<evidence type="ECO:0000256" key="6">
    <source>
        <dbReference type="ARBA" id="ARBA00023049"/>
    </source>
</evidence>
<keyword evidence="2" id="KW-0645">Protease</keyword>
<dbReference type="Pfam" id="PF07998">
    <property type="entry name" value="Peptidase_M54"/>
    <property type="match status" value="1"/>
</dbReference>
<evidence type="ECO:0000313" key="8">
    <source>
        <dbReference type="Proteomes" id="UP000051861"/>
    </source>
</evidence>
<dbReference type="InterPro" id="IPR012091">
    <property type="entry name" value="Pept_M54_archaemetzncn_arc/bac"/>
</dbReference>
<evidence type="ECO:0000256" key="3">
    <source>
        <dbReference type="ARBA" id="ARBA00022723"/>
    </source>
</evidence>
<dbReference type="EMBL" id="LIZX01000077">
    <property type="protein sequence ID" value="KPJ66604.1"/>
    <property type="molecule type" value="Genomic_DNA"/>
</dbReference>
<dbReference type="InterPro" id="IPR024079">
    <property type="entry name" value="MetalloPept_cat_dom_sf"/>
</dbReference>
<keyword evidence="3" id="KW-0479">Metal-binding</keyword>
<dbReference type="SUPFAM" id="SSF55486">
    <property type="entry name" value="Metalloproteases ('zincins'), catalytic domain"/>
    <property type="match status" value="1"/>
</dbReference>
<keyword evidence="5" id="KW-0862">Zinc</keyword>
<sequence>MDVILYILPLRFQDNALLVDLSSTLSEVFKLPVSILQRTLPLDEGYDPVRNQFNSSWILSRLLKLTPEESCKIIGVTEVDLYVPVLTFVFGEAQVEGQVAVVSSYRLRDELYGLPKNPERLKERLEKEAIHELGHTFGLIHCRDPECVMHSYTYAEEIDFKSKNFCTSCAALLKSKKNKFNHMI</sequence>
<evidence type="ECO:0000256" key="4">
    <source>
        <dbReference type="ARBA" id="ARBA00022801"/>
    </source>
</evidence>
<keyword evidence="4" id="KW-0378">Hydrolase</keyword>
<evidence type="ECO:0000313" key="7">
    <source>
        <dbReference type="EMBL" id="KPJ66604.1"/>
    </source>
</evidence>
<name>A0A0S7XXK8_UNCSA</name>
<dbReference type="PANTHER" id="PTHR15910:SF1">
    <property type="entry name" value="ARCHAEMETZINCIN-2"/>
    <property type="match status" value="1"/>
</dbReference>
<dbReference type="CDD" id="cd11375">
    <property type="entry name" value="Peptidase_M54"/>
    <property type="match status" value="1"/>
</dbReference>
<dbReference type="Gene3D" id="3.40.390.10">
    <property type="entry name" value="Collagenase (Catalytic Domain)"/>
    <property type="match status" value="1"/>
</dbReference>